<feature type="transmembrane region" description="Helical" evidence="8">
    <location>
        <begin position="78"/>
        <end position="100"/>
    </location>
</feature>
<dbReference type="HOGENOM" id="CLU_025255_1_3_9"/>
<name>E0RWF6_BUTPB</name>
<evidence type="ECO:0000256" key="2">
    <source>
        <dbReference type="ARBA" id="ARBA00010323"/>
    </source>
</evidence>
<proteinExistence type="inferred from homology"/>
<evidence type="ECO:0000256" key="1">
    <source>
        <dbReference type="ARBA" id="ARBA00004651"/>
    </source>
</evidence>
<dbReference type="GO" id="GO:0042121">
    <property type="term" value="P:alginic acid biosynthetic process"/>
    <property type="evidence" value="ECO:0007669"/>
    <property type="project" value="InterPro"/>
</dbReference>
<dbReference type="PIRSF" id="PIRSF016636">
    <property type="entry name" value="AlgI_DltB"/>
    <property type="match status" value="1"/>
</dbReference>
<feature type="transmembrane region" description="Helical" evidence="8">
    <location>
        <begin position="453"/>
        <end position="473"/>
    </location>
</feature>
<dbReference type="EMBL" id="CP001810">
    <property type="protein sequence ID" value="ADL34254.1"/>
    <property type="molecule type" value="Genomic_DNA"/>
</dbReference>
<dbReference type="GO" id="GO:0016746">
    <property type="term" value="F:acyltransferase activity"/>
    <property type="evidence" value="ECO:0007669"/>
    <property type="project" value="UniProtKB-KW"/>
</dbReference>
<dbReference type="STRING" id="515622.bpr_I1517"/>
<sequence length="481" mass="55419">MVFSSIPFLLYFLPIVLLVYYAFSFCRPVQNIWLFIASIVFYAWGEPVYVILLLASILVNYILGLFEQSIRDKNDKAAKAGIVVACLVNLGLLFVFKYLTFILTSVNDFAGMELIQVPDIRLPIGISFFTFQALSYVIDIYRKDTDAQKNPLYVGLYIAFFPQLIAGPIVRYKTIAEQIKSRKSTLDLFANGTTRFAVGISKKVLLANNIAIVADTIFRLTQTTKEYYSVPVTMAWLGGICYTLQIYMDFSAYSDMAIGLGQMFGFCFEENFNYPYITKSIGEFWRRWHISLGTWFKEYVYFPLGGSRVKNKDKMVRNTLIVWILTGIWHGAYWTFIFWGIYNLIFIIFERVVSFEKIEGHDFLKHIYSLVVIMFGWIMFRADTLYELGEYFANMFGLTNNAFYNARVGMFLKEYALVIIFSIVFSMPVARICREKLEKMENGALKIGLKSAYVVGLTAAFTFSVISMVKGGYNPFIYFNF</sequence>
<keyword evidence="5 8" id="KW-1133">Transmembrane helix</keyword>
<feature type="transmembrane region" description="Helical" evidence="8">
    <location>
        <begin position="120"/>
        <end position="138"/>
    </location>
</feature>
<feature type="transmembrane region" description="Helical" evidence="8">
    <location>
        <begin position="150"/>
        <end position="170"/>
    </location>
</feature>
<dbReference type="eggNOG" id="COG1696">
    <property type="taxonomic scope" value="Bacteria"/>
</dbReference>
<dbReference type="InterPro" id="IPR004299">
    <property type="entry name" value="MBOAT_fam"/>
</dbReference>
<dbReference type="InterPro" id="IPR051085">
    <property type="entry name" value="MB_O-acyltransferase"/>
</dbReference>
<dbReference type="PANTHER" id="PTHR13285">
    <property type="entry name" value="ACYLTRANSFERASE"/>
    <property type="match status" value="1"/>
</dbReference>
<evidence type="ECO:0000313" key="9">
    <source>
        <dbReference type="EMBL" id="ADL34254.1"/>
    </source>
</evidence>
<evidence type="ECO:0000256" key="5">
    <source>
        <dbReference type="ARBA" id="ARBA00022989"/>
    </source>
</evidence>
<reference evidence="9 10" key="1">
    <citation type="journal article" date="2010" name="PLoS ONE">
        <title>The glycobiome of the rumen bacterium Butyrivibrio proteoclasticus B316(T) highlights adaptation to a polysaccharide-rich environment.</title>
        <authorList>
            <person name="Kelly W.J."/>
            <person name="Leahy S.C."/>
            <person name="Altermann E."/>
            <person name="Yeoman C.J."/>
            <person name="Dunne J.C."/>
            <person name="Kong Z."/>
            <person name="Pacheco D.M."/>
            <person name="Li D."/>
            <person name="Noel S.J."/>
            <person name="Moon C.D."/>
            <person name="Cookson A.L."/>
            <person name="Attwood G.T."/>
        </authorList>
    </citation>
    <scope>NUCLEOTIDE SEQUENCE [LARGE SCALE GENOMIC DNA]</scope>
    <source>
        <strain evidence="10">ATCC 51982 / DSM 14932 / B316</strain>
    </source>
</reference>
<evidence type="ECO:0000313" key="10">
    <source>
        <dbReference type="Proteomes" id="UP000001299"/>
    </source>
</evidence>
<dbReference type="PIRSF" id="PIRSF500217">
    <property type="entry name" value="AlgI"/>
    <property type="match status" value="1"/>
</dbReference>
<evidence type="ECO:0000256" key="3">
    <source>
        <dbReference type="ARBA" id="ARBA00022475"/>
    </source>
</evidence>
<gene>
    <name evidence="9" type="ordered locus">bpr_I1517</name>
</gene>
<feature type="transmembrane region" description="Helical" evidence="8">
    <location>
        <begin position="415"/>
        <end position="433"/>
    </location>
</feature>
<dbReference type="Proteomes" id="UP000001299">
    <property type="component" value="Chromosome 1"/>
</dbReference>
<dbReference type="Pfam" id="PF03062">
    <property type="entry name" value="MBOAT"/>
    <property type="match status" value="1"/>
</dbReference>
<evidence type="ECO:0000256" key="7">
    <source>
        <dbReference type="PIRNR" id="PIRNR016636"/>
    </source>
</evidence>
<dbReference type="AlphaFoldDB" id="E0RWF6"/>
<evidence type="ECO:0000256" key="8">
    <source>
        <dbReference type="SAM" id="Phobius"/>
    </source>
</evidence>
<organism evidence="9 10">
    <name type="scientific">Butyrivibrio proteoclasticus (strain ATCC 51982 / DSM 14932 / B316)</name>
    <name type="common">Clostridium proteoclasticum</name>
    <dbReference type="NCBI Taxonomy" id="515622"/>
    <lineage>
        <taxon>Bacteria</taxon>
        <taxon>Bacillati</taxon>
        <taxon>Bacillota</taxon>
        <taxon>Clostridia</taxon>
        <taxon>Lachnospirales</taxon>
        <taxon>Lachnospiraceae</taxon>
        <taxon>Butyrivibrio</taxon>
    </lineage>
</organism>
<dbReference type="GO" id="GO:0005886">
    <property type="term" value="C:plasma membrane"/>
    <property type="evidence" value="ECO:0007669"/>
    <property type="project" value="UniProtKB-SubCell"/>
</dbReference>
<comment type="subcellular location">
    <subcellularLocation>
        <location evidence="1">Cell membrane</location>
        <topology evidence="1">Multi-pass membrane protein</topology>
    </subcellularLocation>
</comment>
<keyword evidence="6 7" id="KW-0472">Membrane</keyword>
<keyword evidence="3 7" id="KW-1003">Cell membrane</keyword>
<keyword evidence="7 9" id="KW-0808">Transferase</keyword>
<dbReference type="KEGG" id="bpb:bpr_I1517"/>
<dbReference type="InterPro" id="IPR028362">
    <property type="entry name" value="AlgI"/>
</dbReference>
<protein>
    <submittedName>
        <fullName evidence="9">Acyltransferase MBOAT family</fullName>
    </submittedName>
</protein>
<keyword evidence="7 9" id="KW-0012">Acyltransferase</keyword>
<keyword evidence="10" id="KW-1185">Reference proteome</keyword>
<feature type="transmembrane region" description="Helical" evidence="8">
    <location>
        <begin position="48"/>
        <end position="66"/>
    </location>
</feature>
<dbReference type="InterPro" id="IPR024194">
    <property type="entry name" value="Ac/AlaTfrase_AlgI/DltB"/>
</dbReference>
<feature type="transmembrane region" description="Helical" evidence="8">
    <location>
        <begin position="363"/>
        <end position="380"/>
    </location>
</feature>
<comment type="similarity">
    <text evidence="2 7">Belongs to the membrane-bound acyltransferase family.</text>
</comment>
<evidence type="ECO:0000256" key="4">
    <source>
        <dbReference type="ARBA" id="ARBA00022692"/>
    </source>
</evidence>
<accession>E0RWF6</accession>
<evidence type="ECO:0000256" key="6">
    <source>
        <dbReference type="ARBA" id="ARBA00023136"/>
    </source>
</evidence>
<feature type="transmembrane region" description="Helical" evidence="8">
    <location>
        <begin position="320"/>
        <end position="342"/>
    </location>
</feature>
<keyword evidence="4 8" id="KW-0812">Transmembrane</keyword>
<dbReference type="PANTHER" id="PTHR13285:SF18">
    <property type="entry name" value="PROTEIN-CYSTEINE N-PALMITOYLTRANSFERASE RASP"/>
    <property type="match status" value="1"/>
</dbReference>